<organism evidence="1 2">
    <name type="scientific">Bacillus wiedmannii</name>
    <dbReference type="NCBI Taxonomy" id="1890302"/>
    <lineage>
        <taxon>Bacteria</taxon>
        <taxon>Bacillati</taxon>
        <taxon>Bacillota</taxon>
        <taxon>Bacilli</taxon>
        <taxon>Bacillales</taxon>
        <taxon>Bacillaceae</taxon>
        <taxon>Bacillus</taxon>
        <taxon>Bacillus cereus group</taxon>
    </lineage>
</organism>
<accession>A0A1G6USU4</accession>
<protein>
    <recommendedName>
        <fullName evidence="3">DUF3977 domain-containing protein</fullName>
    </recommendedName>
</protein>
<dbReference type="InterPro" id="IPR025009">
    <property type="entry name" value="DUF3977"/>
</dbReference>
<dbReference type="RefSeq" id="WP_071715046.1">
    <property type="nucleotide sequence ID" value="NZ_FMZR01000006.1"/>
</dbReference>
<name>A0A1G6USU4_9BACI</name>
<gene>
    <name evidence="1" type="ORF">SAMN04487767_10699</name>
</gene>
<evidence type="ECO:0008006" key="3">
    <source>
        <dbReference type="Google" id="ProtNLM"/>
    </source>
</evidence>
<reference evidence="2" key="1">
    <citation type="submission" date="2016-10" db="EMBL/GenBank/DDBJ databases">
        <authorList>
            <person name="Varghese N."/>
        </authorList>
    </citation>
    <scope>NUCLEOTIDE SEQUENCE [LARGE SCALE GENOMIC DNA]</scope>
    <source>
        <strain evidence="2">KPR-7A</strain>
    </source>
</reference>
<dbReference type="EMBL" id="FMZR01000006">
    <property type="protein sequence ID" value="SDD44500.1"/>
    <property type="molecule type" value="Genomic_DNA"/>
</dbReference>
<dbReference type="AlphaFoldDB" id="A0A1G6USU4"/>
<sequence>MKFIEIGIGNKWFLRTETELSDGSEFEEKGISYPIKFQSVYIRIWIRKTVLIIDSKEGIKKTKKKRNAFKIILGIASL</sequence>
<dbReference type="Pfam" id="PF13122">
    <property type="entry name" value="DUF3977"/>
    <property type="match status" value="1"/>
</dbReference>
<proteinExistence type="predicted"/>
<evidence type="ECO:0000313" key="1">
    <source>
        <dbReference type="EMBL" id="SDD44500.1"/>
    </source>
</evidence>
<evidence type="ECO:0000313" key="2">
    <source>
        <dbReference type="Proteomes" id="UP000183507"/>
    </source>
</evidence>
<dbReference type="Proteomes" id="UP000183507">
    <property type="component" value="Unassembled WGS sequence"/>
</dbReference>